<evidence type="ECO:0000313" key="7">
    <source>
        <dbReference type="Proteomes" id="UP000830167"/>
    </source>
</evidence>
<dbReference type="InterPro" id="IPR000709">
    <property type="entry name" value="Leu_Ile_Val-bd"/>
</dbReference>
<dbReference type="PANTHER" id="PTHR30483">
    <property type="entry name" value="LEUCINE-SPECIFIC-BINDING PROTEIN"/>
    <property type="match status" value="1"/>
</dbReference>
<keyword evidence="4" id="KW-0029">Amino-acid transport</keyword>
<dbReference type="Proteomes" id="UP000830167">
    <property type="component" value="Chromosome"/>
</dbReference>
<organism evidence="6 7">
    <name type="scientific">Fodinisporobacter ferrooxydans</name>
    <dbReference type="NCBI Taxonomy" id="2901836"/>
    <lineage>
        <taxon>Bacteria</taxon>
        <taxon>Bacillati</taxon>
        <taxon>Bacillota</taxon>
        <taxon>Bacilli</taxon>
        <taxon>Bacillales</taxon>
        <taxon>Alicyclobacillaceae</taxon>
        <taxon>Fodinisporobacter</taxon>
    </lineage>
</organism>
<evidence type="ECO:0000256" key="4">
    <source>
        <dbReference type="ARBA" id="ARBA00022970"/>
    </source>
</evidence>
<protein>
    <submittedName>
        <fullName evidence="6">ABC transporter substrate-binding protein</fullName>
    </submittedName>
</protein>
<dbReference type="Gene3D" id="3.40.50.2300">
    <property type="match status" value="2"/>
</dbReference>
<dbReference type="InterPro" id="IPR028082">
    <property type="entry name" value="Peripla_BP_I"/>
</dbReference>
<gene>
    <name evidence="6" type="ORF">LSG31_10380</name>
</gene>
<keyword evidence="3" id="KW-0732">Signal</keyword>
<name>A0ABY4CX94_9BACL</name>
<keyword evidence="7" id="KW-1185">Reference proteome</keyword>
<comment type="similarity">
    <text evidence="1">Belongs to the leucine-binding protein family.</text>
</comment>
<dbReference type="InterPro" id="IPR028081">
    <property type="entry name" value="Leu-bd"/>
</dbReference>
<dbReference type="InterPro" id="IPR051010">
    <property type="entry name" value="BCAA_transport"/>
</dbReference>
<dbReference type="PRINTS" id="PR00337">
    <property type="entry name" value="LEUILEVALBP"/>
</dbReference>
<accession>A0ABY4CX94</accession>
<sequence length="407" mass="43739">MKKHQTKLVSVIGLAAMITLTGCGSSSTSSSQASSAADKNTITLGVITSITGGDSEFGKAQKEGYELALQEINKNGGILGKQVKLEYLDDKSSAQEAAKDVDQLVNQDHMKLILGPYSSGSALAVVKKATTYKVPVIVPTATAANVTETGSKYVFRLCATSDDYAKAMVELFKKQGDVKTLAIVHEDQNFGASADKAMKKFAQEAGIQVVDDESYSTKDLDYKPLLNRVKQKHPDAIYFASYSKDAVALMTQAKEIDLNAKYFTAAGTGFSVGSFPKDAGSAADYTLAAGQWDASAKWKGSKEFDQNIFKKFGDHPSYHDMEAYASLYTAKAAIEKAGSLDSQKIRDALASIQLDTAFGPVKFDDKGQNAHPVLITQVQNGKFVTVYPESAATGQLKVPTPAWKDRK</sequence>
<keyword evidence="2" id="KW-0813">Transport</keyword>
<dbReference type="PANTHER" id="PTHR30483:SF37">
    <property type="entry name" value="ABC TRANSPORTER SUBSTRATE-BINDING PROTEIN"/>
    <property type="match status" value="1"/>
</dbReference>
<dbReference type="SUPFAM" id="SSF53822">
    <property type="entry name" value="Periplasmic binding protein-like I"/>
    <property type="match status" value="1"/>
</dbReference>
<dbReference type="PROSITE" id="PS51257">
    <property type="entry name" value="PROKAR_LIPOPROTEIN"/>
    <property type="match status" value="1"/>
</dbReference>
<dbReference type="Pfam" id="PF13458">
    <property type="entry name" value="Peripla_BP_6"/>
    <property type="match status" value="1"/>
</dbReference>
<dbReference type="EMBL" id="CP089291">
    <property type="protein sequence ID" value="UOF92520.1"/>
    <property type="molecule type" value="Genomic_DNA"/>
</dbReference>
<evidence type="ECO:0000256" key="3">
    <source>
        <dbReference type="ARBA" id="ARBA00022729"/>
    </source>
</evidence>
<dbReference type="RefSeq" id="WP_347439189.1">
    <property type="nucleotide sequence ID" value="NZ_CP089291.1"/>
</dbReference>
<evidence type="ECO:0000259" key="5">
    <source>
        <dbReference type="Pfam" id="PF13458"/>
    </source>
</evidence>
<reference evidence="6" key="1">
    <citation type="submission" date="2021-12" db="EMBL/GenBank/DDBJ databases">
        <title>Alicyclobacillaceae gen. nov., sp. nov., isolated from chalcocite enrichment system.</title>
        <authorList>
            <person name="Jiang Z."/>
        </authorList>
    </citation>
    <scope>NUCLEOTIDE SEQUENCE</scope>
    <source>
        <strain evidence="6">MYW30-H2</strain>
    </source>
</reference>
<feature type="domain" description="Leucine-binding protein" evidence="5">
    <location>
        <begin position="41"/>
        <end position="381"/>
    </location>
</feature>
<evidence type="ECO:0000256" key="1">
    <source>
        <dbReference type="ARBA" id="ARBA00010062"/>
    </source>
</evidence>
<evidence type="ECO:0000313" key="6">
    <source>
        <dbReference type="EMBL" id="UOF92520.1"/>
    </source>
</evidence>
<evidence type="ECO:0000256" key="2">
    <source>
        <dbReference type="ARBA" id="ARBA00022448"/>
    </source>
</evidence>
<proteinExistence type="inferred from homology"/>